<feature type="compositionally biased region" description="Basic and acidic residues" evidence="1">
    <location>
        <begin position="42"/>
        <end position="52"/>
    </location>
</feature>
<keyword evidence="3" id="KW-1185">Reference proteome</keyword>
<organism evidence="2 3">
    <name type="scientific">Podarcis lilfordi</name>
    <name type="common">Lilford's wall lizard</name>
    <dbReference type="NCBI Taxonomy" id="74358"/>
    <lineage>
        <taxon>Eukaryota</taxon>
        <taxon>Metazoa</taxon>
        <taxon>Chordata</taxon>
        <taxon>Craniata</taxon>
        <taxon>Vertebrata</taxon>
        <taxon>Euteleostomi</taxon>
        <taxon>Lepidosauria</taxon>
        <taxon>Squamata</taxon>
        <taxon>Bifurcata</taxon>
        <taxon>Unidentata</taxon>
        <taxon>Episquamata</taxon>
        <taxon>Laterata</taxon>
        <taxon>Lacertibaenia</taxon>
        <taxon>Lacertidae</taxon>
        <taxon>Podarcis</taxon>
    </lineage>
</organism>
<protein>
    <submittedName>
        <fullName evidence="2">Uncharacterized protein</fullName>
    </submittedName>
</protein>
<feature type="region of interest" description="Disordered" evidence="1">
    <location>
        <begin position="32"/>
        <end position="102"/>
    </location>
</feature>
<dbReference type="EMBL" id="OX395131">
    <property type="protein sequence ID" value="CAI5777402.1"/>
    <property type="molecule type" value="Genomic_DNA"/>
</dbReference>
<dbReference type="Proteomes" id="UP001178461">
    <property type="component" value="Chromosome 6"/>
</dbReference>
<accession>A0AA35KH99</accession>
<sequence length="133" mass="14721">MEATLCAGNARLRAFPSRTTNAALPSRLSQIKRARPRLISSDNRRQANERTATESQPPVETVELGIANIQSNQSCSARPPRPARSHANRNKGETGARIRRKWPMNAWATRAVTEGEIKTTDRIFVQPNPSSCS</sequence>
<evidence type="ECO:0000313" key="3">
    <source>
        <dbReference type="Proteomes" id="UP001178461"/>
    </source>
</evidence>
<evidence type="ECO:0000256" key="1">
    <source>
        <dbReference type="SAM" id="MobiDB-lite"/>
    </source>
</evidence>
<dbReference type="AlphaFoldDB" id="A0AA35KH99"/>
<gene>
    <name evidence="2" type="ORF">PODLI_1B022266</name>
</gene>
<proteinExistence type="predicted"/>
<reference evidence="2" key="1">
    <citation type="submission" date="2022-12" db="EMBL/GenBank/DDBJ databases">
        <authorList>
            <person name="Alioto T."/>
            <person name="Alioto T."/>
            <person name="Gomez Garrido J."/>
        </authorList>
    </citation>
    <scope>NUCLEOTIDE SEQUENCE</scope>
</reference>
<name>A0AA35KH99_9SAUR</name>
<evidence type="ECO:0000313" key="2">
    <source>
        <dbReference type="EMBL" id="CAI5777402.1"/>
    </source>
</evidence>